<dbReference type="Proteomes" id="UP000019753">
    <property type="component" value="Unassembled WGS sequence"/>
</dbReference>
<dbReference type="InterPro" id="IPR045436">
    <property type="entry name" value="DUF6507"/>
</dbReference>
<dbReference type="Pfam" id="PF20117">
    <property type="entry name" value="DUF6507"/>
    <property type="match status" value="1"/>
</dbReference>
<organism evidence="1 2">
    <name type="scientific">Actinotalea ferrariae CF5-4</name>
    <dbReference type="NCBI Taxonomy" id="948458"/>
    <lineage>
        <taxon>Bacteria</taxon>
        <taxon>Bacillati</taxon>
        <taxon>Actinomycetota</taxon>
        <taxon>Actinomycetes</taxon>
        <taxon>Micrococcales</taxon>
        <taxon>Cellulomonadaceae</taxon>
        <taxon>Actinotalea</taxon>
    </lineage>
</organism>
<accession>A0A021VW20</accession>
<dbReference type="OrthoDB" id="4829084at2"/>
<evidence type="ECO:0000313" key="2">
    <source>
        <dbReference type="Proteomes" id="UP000019753"/>
    </source>
</evidence>
<reference evidence="1 2" key="1">
    <citation type="submission" date="2014-01" db="EMBL/GenBank/DDBJ databases">
        <title>Actinotalea ferrariae CF5-4.</title>
        <authorList>
            <person name="Chen F."/>
            <person name="Li Y."/>
            <person name="Wang G."/>
        </authorList>
    </citation>
    <scope>NUCLEOTIDE SEQUENCE [LARGE SCALE GENOMIC DNA]</scope>
    <source>
        <strain evidence="1 2">CF5-4</strain>
    </source>
</reference>
<name>A0A021VW20_9CELL</name>
<gene>
    <name evidence="1" type="ORF">N866_01680</name>
</gene>
<evidence type="ECO:0000313" key="1">
    <source>
        <dbReference type="EMBL" id="EYR63282.1"/>
    </source>
</evidence>
<protein>
    <submittedName>
        <fullName evidence="1">Uncharacterized protein</fullName>
    </submittedName>
</protein>
<comment type="caution">
    <text evidence="1">The sequence shown here is derived from an EMBL/GenBank/DDBJ whole genome shotgun (WGS) entry which is preliminary data.</text>
</comment>
<sequence length="121" mass="12110">MSGWRITPQGVQDVLQRVGATAAVLDAAVVGLPAKAEQAVAGTGQNPIIADALIGFFEHHATTLESIGNRINASVTGAAAATTAYVQGDEQMAAEHQAAAAQVAGTGRVRPAGARGPVVAQ</sequence>
<dbReference type="EMBL" id="AXCW01000109">
    <property type="protein sequence ID" value="EYR63282.1"/>
    <property type="molecule type" value="Genomic_DNA"/>
</dbReference>
<dbReference type="RefSeq" id="WP_052022918.1">
    <property type="nucleotide sequence ID" value="NZ_AXCW01000109.1"/>
</dbReference>
<dbReference type="AlphaFoldDB" id="A0A021VW20"/>
<keyword evidence="2" id="KW-1185">Reference proteome</keyword>
<proteinExistence type="predicted"/>